<evidence type="ECO:0000313" key="3">
    <source>
        <dbReference type="EMBL" id="SSD59820.1"/>
    </source>
</evidence>
<dbReference type="Pfam" id="PF18514">
    <property type="entry name" value="MDY2_C"/>
    <property type="match status" value="1"/>
</dbReference>
<dbReference type="InterPro" id="IPR040474">
    <property type="entry name" value="MDY2_C"/>
</dbReference>
<feature type="domain" description="Ubiquitin-like" evidence="2">
    <location>
        <begin position="72"/>
        <end position="145"/>
    </location>
</feature>
<dbReference type="AlphaFoldDB" id="A0A376B6U5"/>
<proteinExistence type="predicted"/>
<sequence length="231" mass="25890">MTANESDFIKFMTLATLEAPVYPNDYVKPLNQIENLGVALSPLPYKKYRYNVNSHKNGSSSDSISNDGSETVELTLKNIRPPKFNMDVSFSVNDTIHQVKQYLVTNVESIMDTTQLKILLKGKVLHDNFLLGDLKENKATLTIMVSNKVVNKNNKVEEKSDTIEEKTLKNSNNDNTVDTLKSTPPTSIDSDTSVNVELPWNKIEQVLKDNYTGSAAAVYLARLKKGWDMAK</sequence>
<accession>A0A376B6U5</accession>
<evidence type="ECO:0000313" key="4">
    <source>
        <dbReference type="Proteomes" id="UP000262825"/>
    </source>
</evidence>
<dbReference type="InterPro" id="IPR029071">
    <property type="entry name" value="Ubiquitin-like_domsf"/>
</dbReference>
<dbReference type="Proteomes" id="UP000262825">
    <property type="component" value="Unassembled WGS sequence"/>
</dbReference>
<dbReference type="InterPro" id="IPR031765">
    <property type="entry name" value="Mdy2_get4-bd"/>
</dbReference>
<dbReference type="Gene3D" id="1.10.286.70">
    <property type="entry name" value="Get5 dimerization domain"/>
    <property type="match status" value="1"/>
</dbReference>
<keyword evidence="4" id="KW-1185">Reference proteome</keyword>
<gene>
    <name evidence="3" type="ORF">SCODWIG_01581</name>
</gene>
<dbReference type="InterPro" id="IPR000626">
    <property type="entry name" value="Ubiquitin-like_dom"/>
</dbReference>
<evidence type="ECO:0000259" key="2">
    <source>
        <dbReference type="PROSITE" id="PS50053"/>
    </source>
</evidence>
<dbReference type="OrthoDB" id="4067208at2759"/>
<dbReference type="EMBL" id="UFAJ01000211">
    <property type="protein sequence ID" value="SSD59820.1"/>
    <property type="molecule type" value="Genomic_DNA"/>
</dbReference>
<name>A0A376B6U5_9ASCO</name>
<dbReference type="Pfam" id="PF16843">
    <property type="entry name" value="Get5_bdg"/>
    <property type="match status" value="1"/>
</dbReference>
<dbReference type="PROSITE" id="PS50053">
    <property type="entry name" value="UBIQUITIN_2"/>
    <property type="match status" value="1"/>
</dbReference>
<dbReference type="SUPFAM" id="SSF54236">
    <property type="entry name" value="Ubiquitin-like"/>
    <property type="match status" value="1"/>
</dbReference>
<protein>
    <submittedName>
        <fullName evidence="3">Related to Ubiquitin-like protein MDY2</fullName>
    </submittedName>
</protein>
<organism evidence="3 4">
    <name type="scientific">Saccharomycodes ludwigii</name>
    <dbReference type="NCBI Taxonomy" id="36035"/>
    <lineage>
        <taxon>Eukaryota</taxon>
        <taxon>Fungi</taxon>
        <taxon>Dikarya</taxon>
        <taxon>Ascomycota</taxon>
        <taxon>Saccharomycotina</taxon>
        <taxon>Saccharomycetes</taxon>
        <taxon>Saccharomycodales</taxon>
        <taxon>Saccharomycodaceae</taxon>
        <taxon>Saccharomycodes</taxon>
    </lineage>
</organism>
<dbReference type="Gene3D" id="3.10.20.90">
    <property type="entry name" value="Phosphatidylinositol 3-kinase Catalytic Subunit, Chain A, domain 1"/>
    <property type="match status" value="1"/>
</dbReference>
<feature type="compositionally biased region" description="Polar residues" evidence="1">
    <location>
        <begin position="169"/>
        <end position="181"/>
    </location>
</feature>
<evidence type="ECO:0000256" key="1">
    <source>
        <dbReference type="SAM" id="MobiDB-lite"/>
    </source>
</evidence>
<dbReference type="VEuPathDB" id="FungiDB:SCODWIG_01581"/>
<reference evidence="4" key="1">
    <citation type="submission" date="2018-06" db="EMBL/GenBank/DDBJ databases">
        <authorList>
            <person name="Guldener U."/>
        </authorList>
    </citation>
    <scope>NUCLEOTIDE SEQUENCE [LARGE SCALE GENOMIC DNA]</scope>
    <source>
        <strain evidence="4">UTAD17</strain>
    </source>
</reference>
<feature type="region of interest" description="Disordered" evidence="1">
    <location>
        <begin position="168"/>
        <end position="190"/>
    </location>
</feature>